<dbReference type="GO" id="GO:0005829">
    <property type="term" value="C:cytosol"/>
    <property type="evidence" value="ECO:0007669"/>
    <property type="project" value="TreeGrafter"/>
</dbReference>
<gene>
    <name evidence="8" type="primary">pckG</name>
    <name evidence="11" type="ORF">CL943_00045</name>
</gene>
<keyword evidence="11" id="KW-0808">Transferase</keyword>
<keyword evidence="5 8" id="KW-0342">GTP-binding</keyword>
<feature type="binding site" evidence="8">
    <location>
        <begin position="217"/>
        <end position="219"/>
    </location>
    <ligand>
        <name>substrate</name>
    </ligand>
</feature>
<dbReference type="PANTHER" id="PTHR11561:SF0">
    <property type="entry name" value="PHOSPHOENOLPYRUVATE CARBOXYKINASE [GTP]-RELATED"/>
    <property type="match status" value="1"/>
</dbReference>
<comment type="catalytic activity">
    <reaction evidence="8">
        <text>oxaloacetate + GTP = phosphoenolpyruvate + GDP + CO2</text>
        <dbReference type="Rhea" id="RHEA:10388"/>
        <dbReference type="ChEBI" id="CHEBI:16452"/>
        <dbReference type="ChEBI" id="CHEBI:16526"/>
        <dbReference type="ChEBI" id="CHEBI:37565"/>
        <dbReference type="ChEBI" id="CHEBI:58189"/>
        <dbReference type="ChEBI" id="CHEBI:58702"/>
        <dbReference type="EC" id="4.1.1.32"/>
    </reaction>
</comment>
<feature type="binding site" evidence="8">
    <location>
        <position position="226"/>
    </location>
    <ligand>
        <name>Mn(2+)</name>
        <dbReference type="ChEBI" id="CHEBI:29035"/>
    </ligand>
</feature>
<evidence type="ECO:0000256" key="8">
    <source>
        <dbReference type="HAMAP-Rule" id="MF_00452"/>
    </source>
</evidence>
<dbReference type="GO" id="GO:0071333">
    <property type="term" value="P:cellular response to glucose stimulus"/>
    <property type="evidence" value="ECO:0007669"/>
    <property type="project" value="TreeGrafter"/>
</dbReference>
<dbReference type="Proteomes" id="UP000226592">
    <property type="component" value="Unassembled WGS sequence"/>
</dbReference>
<comment type="cofactor">
    <cofactor evidence="8">
        <name>Mn(2+)</name>
        <dbReference type="ChEBI" id="CHEBI:29035"/>
    </cofactor>
    <text evidence="8">Binds 1 Mn(2+) ion per subunit.</text>
</comment>
<organism evidence="11 12">
    <name type="scientific">Candidatus Iainarchaeum sp</name>
    <dbReference type="NCBI Taxonomy" id="3101447"/>
    <lineage>
        <taxon>Archaea</taxon>
        <taxon>Candidatus Iainarchaeota</taxon>
        <taxon>Candidatus Iainarchaeia</taxon>
        <taxon>Candidatus Iainarchaeales</taxon>
        <taxon>Candidatus Iainarchaeaceae</taxon>
        <taxon>Candidatus Iainarchaeum</taxon>
    </lineage>
</organism>
<dbReference type="GO" id="GO:0030145">
    <property type="term" value="F:manganese ion binding"/>
    <property type="evidence" value="ECO:0007669"/>
    <property type="project" value="UniProtKB-UniRule"/>
</dbReference>
<comment type="similarity">
    <text evidence="1 8">Belongs to the phosphoenolpyruvate carboxykinase [GTP] family.</text>
</comment>
<evidence type="ECO:0000313" key="12">
    <source>
        <dbReference type="Proteomes" id="UP000226592"/>
    </source>
</evidence>
<dbReference type="UniPathway" id="UPA00138"/>
<dbReference type="GO" id="GO:0042594">
    <property type="term" value="P:response to starvation"/>
    <property type="evidence" value="ECO:0007669"/>
    <property type="project" value="TreeGrafter"/>
</dbReference>
<name>A0A2D6LZU5_9ARCH</name>
<evidence type="ECO:0000259" key="10">
    <source>
        <dbReference type="Pfam" id="PF17297"/>
    </source>
</evidence>
<comment type="caution">
    <text evidence="11">The sequence shown here is derived from an EMBL/GenBank/DDBJ whole genome shotgun (WGS) entry which is preliminary data.</text>
</comment>
<dbReference type="AlphaFoldDB" id="A0A2D6LZU5"/>
<evidence type="ECO:0000256" key="3">
    <source>
        <dbReference type="ARBA" id="ARBA00022741"/>
    </source>
</evidence>
<reference evidence="12" key="1">
    <citation type="submission" date="2017-09" db="EMBL/GenBank/DDBJ databases">
        <title>The Reconstruction of 2,631 Draft Metagenome-Assembled Genomes from the Global Oceans.</title>
        <authorList>
            <person name="Tully B.J."/>
            <person name="Graham E.D."/>
            <person name="Heidelberg J.F."/>
        </authorList>
    </citation>
    <scope>NUCLEOTIDE SEQUENCE [LARGE SCALE GENOMIC DNA]</scope>
</reference>
<dbReference type="GO" id="GO:0006094">
    <property type="term" value="P:gluconeogenesis"/>
    <property type="evidence" value="ECO:0007669"/>
    <property type="project" value="UniProtKB-UniRule"/>
</dbReference>
<keyword evidence="7 8" id="KW-0456">Lyase</keyword>
<evidence type="ECO:0000256" key="5">
    <source>
        <dbReference type="ARBA" id="ARBA00023134"/>
    </source>
</evidence>
<keyword evidence="4 8" id="KW-0210">Decarboxylase</keyword>
<dbReference type="NCBIfam" id="NF003253">
    <property type="entry name" value="PRK04210.1"/>
    <property type="match status" value="1"/>
</dbReference>
<feature type="active site" evidence="8">
    <location>
        <position position="270"/>
    </location>
</feature>
<evidence type="ECO:0000256" key="1">
    <source>
        <dbReference type="ARBA" id="ARBA00005796"/>
    </source>
</evidence>
<feature type="binding site" evidence="8">
    <location>
        <position position="245"/>
    </location>
    <ligand>
        <name>Mn(2+)</name>
        <dbReference type="ChEBI" id="CHEBI:29035"/>
    </ligand>
</feature>
<feature type="binding site" evidence="8">
    <location>
        <position position="83"/>
    </location>
    <ligand>
        <name>substrate</name>
    </ligand>
</feature>
<evidence type="ECO:0000256" key="7">
    <source>
        <dbReference type="ARBA" id="ARBA00023239"/>
    </source>
</evidence>
<feature type="domain" description="Phosphoenolpyruvate carboxykinase C-terminal P-loop" evidence="9">
    <location>
        <begin position="241"/>
        <end position="599"/>
    </location>
</feature>
<dbReference type="EC" id="4.1.1.32" evidence="8"/>
<dbReference type="InterPro" id="IPR035077">
    <property type="entry name" value="PEP_carboxykinase_GTP_C"/>
</dbReference>
<dbReference type="PANTHER" id="PTHR11561">
    <property type="entry name" value="PHOSPHOENOLPYRUVATE CARBOXYKINASE"/>
    <property type="match status" value="1"/>
</dbReference>
<evidence type="ECO:0000256" key="2">
    <source>
        <dbReference type="ARBA" id="ARBA00022723"/>
    </source>
</evidence>
<dbReference type="InterPro" id="IPR035078">
    <property type="entry name" value="PEP_carboxykinase_GTP_N"/>
</dbReference>
<comment type="function">
    <text evidence="8">Catalyzes the conversion of oxaloacetate (OAA) to phosphoenolpyruvate (PEP), the rate-limiting step in the metabolic pathway that produces glucose from lactate and other precursors derived from the citric acid cycle.</text>
</comment>
<feature type="binding site" evidence="8">
    <location>
        <position position="416"/>
    </location>
    <ligand>
        <name>GTP</name>
        <dbReference type="ChEBI" id="CHEBI:37565"/>
    </ligand>
</feature>
<keyword evidence="8" id="KW-0963">Cytoplasm</keyword>
<dbReference type="GO" id="GO:0005525">
    <property type="term" value="F:GTP binding"/>
    <property type="evidence" value="ECO:0007669"/>
    <property type="project" value="UniProtKB-UniRule"/>
</dbReference>
<evidence type="ECO:0000313" key="11">
    <source>
        <dbReference type="EMBL" id="MAG21681.1"/>
    </source>
</evidence>
<keyword evidence="6 8" id="KW-0464">Manganese</keyword>
<dbReference type="EMBL" id="NZBU01000001">
    <property type="protein sequence ID" value="MAG21681.1"/>
    <property type="molecule type" value="Genomic_DNA"/>
</dbReference>
<dbReference type="Pfam" id="PF17297">
    <property type="entry name" value="PEPCK_N"/>
    <property type="match status" value="1"/>
</dbReference>
<dbReference type="GO" id="GO:0016301">
    <property type="term" value="F:kinase activity"/>
    <property type="evidence" value="ECO:0007669"/>
    <property type="project" value="UniProtKB-KW"/>
</dbReference>
<dbReference type="GO" id="GO:0006107">
    <property type="term" value="P:oxaloacetate metabolic process"/>
    <property type="evidence" value="ECO:0007669"/>
    <property type="project" value="TreeGrafter"/>
</dbReference>
<dbReference type="GO" id="GO:0033993">
    <property type="term" value="P:response to lipid"/>
    <property type="evidence" value="ECO:0007669"/>
    <property type="project" value="TreeGrafter"/>
</dbReference>
<dbReference type="GO" id="GO:0019543">
    <property type="term" value="P:propionate catabolic process"/>
    <property type="evidence" value="ECO:0007669"/>
    <property type="project" value="TreeGrafter"/>
</dbReference>
<dbReference type="GO" id="GO:0046327">
    <property type="term" value="P:glycerol biosynthetic process from pyruvate"/>
    <property type="evidence" value="ECO:0007669"/>
    <property type="project" value="TreeGrafter"/>
</dbReference>
<feature type="binding site" evidence="8">
    <location>
        <position position="268"/>
    </location>
    <ligand>
        <name>substrate</name>
    </ligand>
</feature>
<accession>A0A2D6LZU5</accession>
<feature type="binding site" evidence="8">
    <location>
        <begin position="383"/>
        <end position="385"/>
    </location>
    <ligand>
        <name>substrate</name>
    </ligand>
</feature>
<evidence type="ECO:0000256" key="4">
    <source>
        <dbReference type="ARBA" id="ARBA00022793"/>
    </source>
</evidence>
<evidence type="ECO:0000259" key="9">
    <source>
        <dbReference type="Pfam" id="PF00821"/>
    </source>
</evidence>
<dbReference type="InterPro" id="IPR018091">
    <property type="entry name" value="PEP_carboxykin_GTP_CS"/>
</dbReference>
<dbReference type="InterPro" id="IPR008210">
    <property type="entry name" value="PEP_carboxykinase_N"/>
</dbReference>
<dbReference type="HAMAP" id="MF_00452">
    <property type="entry name" value="PEPCK_GTP"/>
    <property type="match status" value="1"/>
</dbReference>
<dbReference type="Pfam" id="PF00821">
    <property type="entry name" value="PEPCK_GTP"/>
    <property type="match status" value="1"/>
</dbReference>
<comment type="pathway">
    <text evidence="8">Carbohydrate biosynthesis; gluconeogenesis.</text>
</comment>
<keyword evidence="8" id="KW-0312">Gluconeogenesis</keyword>
<dbReference type="PROSITE" id="PS00505">
    <property type="entry name" value="PEPCK_GTP"/>
    <property type="match status" value="1"/>
</dbReference>
<keyword evidence="3 8" id="KW-0547">Nucleotide-binding</keyword>
<dbReference type="Gene3D" id="3.40.449.10">
    <property type="entry name" value="Phosphoenolpyruvate Carboxykinase, domain 1"/>
    <property type="match status" value="1"/>
</dbReference>
<keyword evidence="11" id="KW-0670">Pyruvate</keyword>
<keyword evidence="11" id="KW-0418">Kinase</keyword>
<protein>
    <recommendedName>
        <fullName evidence="8">Phosphoenolpyruvate carboxykinase [GTP]</fullName>
        <shortName evidence="8">PEP carboxykinase</shortName>
        <shortName evidence="8">PEPCK</shortName>
        <ecNumber evidence="8">4.1.1.32</ecNumber>
    </recommendedName>
    <alternativeName>
        <fullName evidence="8">GTP-dependent phosphoenolpyruvate carboxykinase</fullName>
        <shortName evidence="8">GTP-PEPCK</shortName>
    </alternativeName>
</protein>
<comment type="subcellular location">
    <subcellularLocation>
        <location evidence="8">Cytoplasm</location>
    </subcellularLocation>
</comment>
<dbReference type="SUPFAM" id="SSF68923">
    <property type="entry name" value="PEP carboxykinase N-terminal domain"/>
    <property type="match status" value="1"/>
</dbReference>
<feature type="binding site" evidence="8">
    <location>
        <position position="287"/>
    </location>
    <ligand>
        <name>Mn(2+)</name>
        <dbReference type="ChEBI" id="CHEBI:29035"/>
    </ligand>
</feature>
<dbReference type="PIRSF" id="PIRSF001348">
    <property type="entry name" value="PEP_carboxykinase_GTP"/>
    <property type="match status" value="1"/>
</dbReference>
<dbReference type="GO" id="GO:0004613">
    <property type="term" value="F:phosphoenolpyruvate carboxykinase (GTP) activity"/>
    <property type="evidence" value="ECO:0007669"/>
    <property type="project" value="UniProtKB-UniRule"/>
</dbReference>
<dbReference type="InterPro" id="IPR013035">
    <property type="entry name" value="PEP_carboxykinase_C"/>
</dbReference>
<feature type="binding site" evidence="8">
    <location>
        <begin position="269"/>
        <end position="274"/>
    </location>
    <ligand>
        <name>GTP</name>
        <dbReference type="ChEBI" id="CHEBI:37565"/>
    </ligand>
</feature>
<sequence length="621" mass="70438">METMFSLMDEKSKEKLTALKNPKVEKTVAEFAEICKPDKITVLNDSQEDIDYVRGLAIKNGEEQKLGTEGHTVHFDGYNDQARDKAHTVTLLSPGMKITKALNSMDRDQGLKEIFEIFVGCMKGKEMLVMFYCLGPTNSEFSIPALQITDSGYVGHSENILYRQGYKEFEKLQDKSDFFYFVHSAGELENYVSKNVDKRRIYIDLDENRVFTVNNQYAGNSVGLKKLALRLAIKKASEEDWLTEHMFVMGLHPKGKDRVTYITGAFPSACGKTSTAMLSGQTIIGDDIAYVRISSEGEARAVNIEQGIFGIIRDVDSKGDPHIFESITTPREAIFSNVLIKDTKPYWLGMGQELPKEGVNHSGEWKEEAKDKNGNEITASHKNARYTIRLSELENMDEKADAPDGVPVSAFVYGGRDSDTTVPVAESLSWPHGVFMGAAVESETTAATLGAEGQRVHNPMANLDFLVIPFGKYIEKHMDFGEQIKKPIKIFSTNYFLKEDGKYLNGMLDKKVWVLWAEGRIHNDFEAIETPIGFIPKYEDLKQLFKQYLNQEYPLANYTNQFSIRIDKYLDKLTRVEPVFRDEGDVPQIFWDQFEQQKQSLLDAKEKFGKSVIEPNEFLEK</sequence>
<dbReference type="Gene3D" id="3.90.228.20">
    <property type="match status" value="2"/>
</dbReference>
<dbReference type="InterPro" id="IPR008209">
    <property type="entry name" value="PEP_carboxykinase_GTP"/>
</dbReference>
<proteinExistence type="inferred from homology"/>
<feature type="domain" description="Phosphoenolpyruvate carboxykinase GTP-utilising N-terminal" evidence="10">
    <location>
        <begin position="28"/>
        <end position="236"/>
    </location>
</feature>
<evidence type="ECO:0000256" key="6">
    <source>
        <dbReference type="ARBA" id="ARBA00023211"/>
    </source>
</evidence>
<feature type="binding site" evidence="8">
    <location>
        <position position="385"/>
    </location>
    <ligand>
        <name>GTP</name>
        <dbReference type="ChEBI" id="CHEBI:37565"/>
    </ligand>
</feature>
<keyword evidence="2 8" id="KW-0479">Metal-binding</keyword>
<dbReference type="SUPFAM" id="SSF53795">
    <property type="entry name" value="PEP carboxykinase-like"/>
    <property type="match status" value="1"/>
</dbReference>
<comment type="caution">
    <text evidence="8">Lacks conserved residue(s) required for the propagation of feature annotation.</text>
</comment>